<keyword evidence="1" id="KW-0472">Membrane</keyword>
<organism evidence="2 3">
    <name type="scientific">Metarhizium guizhouense (strain ARSEF 977)</name>
    <dbReference type="NCBI Taxonomy" id="1276136"/>
    <lineage>
        <taxon>Eukaryota</taxon>
        <taxon>Fungi</taxon>
        <taxon>Dikarya</taxon>
        <taxon>Ascomycota</taxon>
        <taxon>Pezizomycotina</taxon>
        <taxon>Sordariomycetes</taxon>
        <taxon>Hypocreomycetidae</taxon>
        <taxon>Hypocreales</taxon>
        <taxon>Clavicipitaceae</taxon>
        <taxon>Metarhizium</taxon>
    </lineage>
</organism>
<dbReference type="EMBL" id="AZNH01000089">
    <property type="protein sequence ID" value="KID82396.1"/>
    <property type="molecule type" value="Genomic_DNA"/>
</dbReference>
<keyword evidence="1" id="KW-1133">Transmembrane helix</keyword>
<gene>
    <name evidence="2" type="ORF">MGU_10293</name>
</gene>
<accession>A0A0B4GXZ8</accession>
<dbReference type="AlphaFoldDB" id="A0A0B4GXZ8"/>
<dbReference type="Proteomes" id="UP000031192">
    <property type="component" value="Unassembled WGS sequence"/>
</dbReference>
<feature type="transmembrane region" description="Helical" evidence="1">
    <location>
        <begin position="14"/>
        <end position="35"/>
    </location>
</feature>
<reference evidence="2 3" key="1">
    <citation type="journal article" date="2014" name="Proc. Natl. Acad. Sci. U.S.A.">
        <title>Trajectory and genomic determinants of fungal-pathogen speciation and host adaptation.</title>
        <authorList>
            <person name="Hu X."/>
            <person name="Xiao G."/>
            <person name="Zheng P."/>
            <person name="Shang Y."/>
            <person name="Su Y."/>
            <person name="Zhang X."/>
            <person name="Liu X."/>
            <person name="Zhan S."/>
            <person name="St Leger R.J."/>
            <person name="Wang C."/>
        </authorList>
    </citation>
    <scope>NUCLEOTIDE SEQUENCE [LARGE SCALE GENOMIC DNA]</scope>
    <source>
        <strain evidence="2 3">ARSEF 977</strain>
    </source>
</reference>
<evidence type="ECO:0000256" key="1">
    <source>
        <dbReference type="SAM" id="Phobius"/>
    </source>
</evidence>
<proteinExistence type="predicted"/>
<keyword evidence="3" id="KW-1185">Reference proteome</keyword>
<evidence type="ECO:0000313" key="3">
    <source>
        <dbReference type="Proteomes" id="UP000031192"/>
    </source>
</evidence>
<keyword evidence="1" id="KW-0812">Transmembrane</keyword>
<name>A0A0B4GXZ8_METGA</name>
<dbReference type="HOGENOM" id="CLU_1349237_0_0_1"/>
<evidence type="ECO:0000313" key="2">
    <source>
        <dbReference type="EMBL" id="KID82396.1"/>
    </source>
</evidence>
<protein>
    <submittedName>
        <fullName evidence="2">Ankyrin repeat protein</fullName>
    </submittedName>
</protein>
<dbReference type="OrthoDB" id="194358at2759"/>
<sequence>MQFMSQSTGWADSIILAMAPLGIITIIASAIRVGGPSWLKAIIGRARENLAVAEAELMSSTSHEVCELWNGREVVRCMGSPSTAEFICLRPAKMKCTENGANQVPDILELKEALDKQYLKELPSNDGASFWDTILDSIGRNRESASSKVERGANSQTSVTIPVPKLTIVRNQVIDAPNISLIPMATLAVENYAPWPSLGRSFS</sequence>
<comment type="caution">
    <text evidence="2">The sequence shown here is derived from an EMBL/GenBank/DDBJ whole genome shotgun (WGS) entry which is preliminary data.</text>
</comment>